<keyword evidence="17" id="KW-1185">Reference proteome</keyword>
<sequence>MTISFENLGLSETRVNKLKELGFENPTEIQEKAIPLMLEGHDVLGQSQTGTGKTAAYSLPILEKVDIQDPSVQVLILTPTRELAQQVAEALKDFTVRRRLYILTVYGGQSIDRQIRSLERGVQIVVGTPGRVIDLIERKKLILDSLRWAVLDEADEMLSMGFIDDVKTILKKTPESRSTACFSATMPREIRELVNQFLKSPVTISVERTQAAPTRIEQNIYMVPRGWSKRKALQPVLEIEDPESAIIFVRTKQTASDLTTRLQEIGHCVDEYHGNLSQSQRERLVHRFRDGRIKLVVATDIAARGLDVEGLSHVINYDLPDNSETYIHRIGRTGRAGKTGKAISIVESADRRMIRQIERKLRQKIDICKIPNRSEVEAKRLGKLQNLIKESLIGERMASFLPLVSELSTEYDSQAIAAAALQMIYDQDCPDWMKTDWEVPEAATPKPVIGRKSNKYNSKNSKHNRNTGKVIRKTVSH</sequence>
<evidence type="ECO:0000256" key="8">
    <source>
        <dbReference type="ARBA" id="ARBA00038437"/>
    </source>
</evidence>
<dbReference type="PANTHER" id="PTHR47963:SF8">
    <property type="entry name" value="ATP-DEPENDENT RNA HELICASE DEAD"/>
    <property type="match status" value="1"/>
</dbReference>
<evidence type="ECO:0000259" key="13">
    <source>
        <dbReference type="PROSITE" id="PS51192"/>
    </source>
</evidence>
<organism evidence="17">
    <name type="scientific">Atelocyanobacterium thalassa (isolate ALOHA)</name>
    <dbReference type="NCBI Taxonomy" id="1453429"/>
    <lineage>
        <taxon>Bacteria</taxon>
        <taxon>Bacillati</taxon>
        <taxon>Cyanobacteriota</taxon>
        <taxon>Cyanophyceae</taxon>
        <taxon>Oscillatoriophycideae</taxon>
        <taxon>Chroococcales</taxon>
        <taxon>Aphanothecaceae</taxon>
        <taxon>Candidatus Atelocyanobacterium</taxon>
        <taxon>Candidatus Atelocyanobacterium thalassae</taxon>
    </lineage>
</organism>
<accession>D3EPE7</accession>
<dbReference type="InterPro" id="IPR014014">
    <property type="entry name" value="RNA_helicase_DEAD_Q_motif"/>
</dbReference>
<feature type="short sequence motif" description="Q motif" evidence="10">
    <location>
        <begin position="3"/>
        <end position="31"/>
    </location>
</feature>
<dbReference type="HOGENOM" id="CLU_003041_21_1_3"/>
<dbReference type="SMART" id="SM00490">
    <property type="entry name" value="HELICc"/>
    <property type="match status" value="1"/>
</dbReference>
<dbReference type="PROSITE" id="PS51192">
    <property type="entry name" value="HELICASE_ATP_BIND_1"/>
    <property type="match status" value="1"/>
</dbReference>
<dbReference type="CDD" id="cd00268">
    <property type="entry name" value="DEADc"/>
    <property type="match status" value="1"/>
</dbReference>
<feature type="compositionally biased region" description="Basic residues" evidence="12">
    <location>
        <begin position="460"/>
        <end position="477"/>
    </location>
</feature>
<dbReference type="PATRIC" id="fig|713887.8.peg.604"/>
<keyword evidence="5 11" id="KW-0347">Helicase</keyword>
<dbReference type="InterPro" id="IPR011545">
    <property type="entry name" value="DEAD/DEAH_box_helicase_dom"/>
</dbReference>
<dbReference type="SMART" id="SM00487">
    <property type="entry name" value="DEXDc"/>
    <property type="match status" value="1"/>
</dbReference>
<dbReference type="CDD" id="cd18787">
    <property type="entry name" value="SF2_C_DEAD"/>
    <property type="match status" value="1"/>
</dbReference>
<feature type="domain" description="DEAD-box RNA helicase Q" evidence="15">
    <location>
        <begin position="3"/>
        <end position="31"/>
    </location>
</feature>
<dbReference type="InterPro" id="IPR000629">
    <property type="entry name" value="RNA-helicase_DEAD-box_CS"/>
</dbReference>
<dbReference type="STRING" id="1453429.UCYN_06480"/>
<dbReference type="PROSITE" id="PS51194">
    <property type="entry name" value="HELICASE_CTER"/>
    <property type="match status" value="1"/>
</dbReference>
<dbReference type="GO" id="GO:0005840">
    <property type="term" value="C:ribosome"/>
    <property type="evidence" value="ECO:0007669"/>
    <property type="project" value="TreeGrafter"/>
</dbReference>
<feature type="domain" description="Helicase C-terminal" evidence="14">
    <location>
        <begin position="231"/>
        <end position="376"/>
    </location>
</feature>
<evidence type="ECO:0000256" key="6">
    <source>
        <dbReference type="ARBA" id="ARBA00022840"/>
    </source>
</evidence>
<keyword evidence="7" id="KW-0346">Stress response</keyword>
<evidence type="ECO:0000256" key="7">
    <source>
        <dbReference type="ARBA" id="ARBA00023016"/>
    </source>
</evidence>
<dbReference type="FunFam" id="3.40.50.300:FF:000108">
    <property type="entry name" value="ATP-dependent RNA helicase RhlE"/>
    <property type="match status" value="1"/>
</dbReference>
<dbReference type="InterPro" id="IPR057325">
    <property type="entry name" value="DeaD_dimer"/>
</dbReference>
<evidence type="ECO:0000256" key="12">
    <source>
        <dbReference type="SAM" id="MobiDB-lite"/>
    </source>
</evidence>
<dbReference type="GO" id="GO:0033592">
    <property type="term" value="F:RNA strand annealing activity"/>
    <property type="evidence" value="ECO:0007669"/>
    <property type="project" value="TreeGrafter"/>
</dbReference>
<dbReference type="SUPFAM" id="SSF52540">
    <property type="entry name" value="P-loop containing nucleoside triphosphate hydrolases"/>
    <property type="match status" value="1"/>
</dbReference>
<dbReference type="Pfam" id="PF25399">
    <property type="entry name" value="DeaD_dimer"/>
    <property type="match status" value="1"/>
</dbReference>
<keyword evidence="6 11" id="KW-0067">ATP-binding</keyword>
<name>D3EPE7_ATETH</name>
<dbReference type="InterPro" id="IPR044742">
    <property type="entry name" value="DEAD/DEAH_RhlB"/>
</dbReference>
<evidence type="ECO:0000256" key="10">
    <source>
        <dbReference type="PROSITE-ProRule" id="PRU00552"/>
    </source>
</evidence>
<evidence type="ECO:0000256" key="11">
    <source>
        <dbReference type="RuleBase" id="RU000492"/>
    </source>
</evidence>
<dbReference type="Proteomes" id="UP000001405">
    <property type="component" value="Chromosome"/>
</dbReference>
<dbReference type="PANTHER" id="PTHR47963">
    <property type="entry name" value="DEAD-BOX ATP-DEPENDENT RNA HELICASE 47, MITOCHONDRIAL"/>
    <property type="match status" value="1"/>
</dbReference>
<proteinExistence type="inferred from homology"/>
<dbReference type="Pfam" id="PF00271">
    <property type="entry name" value="Helicase_C"/>
    <property type="match status" value="1"/>
</dbReference>
<dbReference type="EC" id="3.6.4.13" evidence="1"/>
<evidence type="ECO:0000256" key="5">
    <source>
        <dbReference type="ARBA" id="ARBA00022806"/>
    </source>
</evidence>
<comment type="similarity">
    <text evidence="8 11">Belongs to the DEAD box helicase family.</text>
</comment>
<evidence type="ECO:0000259" key="15">
    <source>
        <dbReference type="PROSITE" id="PS51195"/>
    </source>
</evidence>
<dbReference type="Gene3D" id="3.40.50.300">
    <property type="entry name" value="P-loop containing nucleotide triphosphate hydrolases"/>
    <property type="match status" value="2"/>
</dbReference>
<evidence type="ECO:0000256" key="1">
    <source>
        <dbReference type="ARBA" id="ARBA00012552"/>
    </source>
</evidence>
<dbReference type="KEGG" id="cyu:UCYN_06480"/>
<dbReference type="InterPro" id="IPR001650">
    <property type="entry name" value="Helicase_C-like"/>
</dbReference>
<dbReference type="AlphaFoldDB" id="D3EPE7"/>
<feature type="region of interest" description="Disordered" evidence="12">
    <location>
        <begin position="443"/>
        <end position="477"/>
    </location>
</feature>
<keyword evidence="3 11" id="KW-0547">Nucleotide-binding</keyword>
<evidence type="ECO:0000256" key="9">
    <source>
        <dbReference type="ARBA" id="ARBA00047984"/>
    </source>
</evidence>
<feature type="domain" description="Helicase ATP-binding" evidence="13">
    <location>
        <begin position="34"/>
        <end position="204"/>
    </location>
</feature>
<dbReference type="EMBL" id="CP001842">
    <property type="protein sequence ID" value="ADB95347.1"/>
    <property type="molecule type" value="Genomic_DNA"/>
</dbReference>
<evidence type="ECO:0000256" key="3">
    <source>
        <dbReference type="ARBA" id="ARBA00022741"/>
    </source>
</evidence>
<evidence type="ECO:0000259" key="14">
    <source>
        <dbReference type="PROSITE" id="PS51194"/>
    </source>
</evidence>
<dbReference type="GO" id="GO:0009409">
    <property type="term" value="P:response to cold"/>
    <property type="evidence" value="ECO:0007669"/>
    <property type="project" value="TreeGrafter"/>
</dbReference>
<keyword evidence="2" id="KW-0963">Cytoplasm</keyword>
<dbReference type="GO" id="GO:0003724">
    <property type="term" value="F:RNA helicase activity"/>
    <property type="evidence" value="ECO:0007669"/>
    <property type="project" value="UniProtKB-EC"/>
</dbReference>
<comment type="catalytic activity">
    <reaction evidence="9">
        <text>ATP + H2O = ADP + phosphate + H(+)</text>
        <dbReference type="Rhea" id="RHEA:13065"/>
        <dbReference type="ChEBI" id="CHEBI:15377"/>
        <dbReference type="ChEBI" id="CHEBI:15378"/>
        <dbReference type="ChEBI" id="CHEBI:30616"/>
        <dbReference type="ChEBI" id="CHEBI:43474"/>
        <dbReference type="ChEBI" id="CHEBI:456216"/>
        <dbReference type="EC" id="3.6.4.13"/>
    </reaction>
</comment>
<gene>
    <name evidence="16" type="ordered locus">UCYN_06480</name>
</gene>
<dbReference type="PROSITE" id="PS00039">
    <property type="entry name" value="DEAD_ATP_HELICASE"/>
    <property type="match status" value="1"/>
</dbReference>
<dbReference type="InterPro" id="IPR050547">
    <property type="entry name" value="DEAD_box_RNA_helicases"/>
</dbReference>
<dbReference type="InterPro" id="IPR027417">
    <property type="entry name" value="P-loop_NTPase"/>
</dbReference>
<dbReference type="Pfam" id="PF00270">
    <property type="entry name" value="DEAD"/>
    <property type="match status" value="1"/>
</dbReference>
<dbReference type="RefSeq" id="WP_012954034.1">
    <property type="nucleotide sequence ID" value="NC_013771.1"/>
</dbReference>
<evidence type="ECO:0000313" key="16">
    <source>
        <dbReference type="EMBL" id="ADB95347.1"/>
    </source>
</evidence>
<protein>
    <recommendedName>
        <fullName evidence="1">RNA helicase</fullName>
        <ecNumber evidence="1">3.6.4.13</ecNumber>
    </recommendedName>
</protein>
<evidence type="ECO:0000313" key="17">
    <source>
        <dbReference type="Proteomes" id="UP000001405"/>
    </source>
</evidence>
<dbReference type="GO" id="GO:0016787">
    <property type="term" value="F:hydrolase activity"/>
    <property type="evidence" value="ECO:0007669"/>
    <property type="project" value="UniProtKB-KW"/>
</dbReference>
<dbReference type="GO" id="GO:0005829">
    <property type="term" value="C:cytosol"/>
    <property type="evidence" value="ECO:0007669"/>
    <property type="project" value="TreeGrafter"/>
</dbReference>
<keyword evidence="4 11" id="KW-0378">Hydrolase</keyword>
<evidence type="ECO:0000256" key="4">
    <source>
        <dbReference type="ARBA" id="ARBA00022801"/>
    </source>
</evidence>
<dbReference type="OrthoDB" id="9805696at2"/>
<reference evidence="16 17" key="1">
    <citation type="journal article" date="2010" name="Nature">
        <title>Metabolic streamlining in an open-ocean nitrogen-fixing cyanobacterium.</title>
        <authorList>
            <person name="Tripp H.J."/>
            <person name="Bench S.R."/>
            <person name="Turk K.A."/>
            <person name="Foster R.A."/>
            <person name="Desany B.A."/>
            <person name="Niazi F."/>
            <person name="Affourtit J.P."/>
            <person name="Zehr J.P."/>
        </authorList>
    </citation>
    <scope>NUCLEOTIDE SEQUENCE [LARGE SCALE GENOMIC DNA]</scope>
    <source>
        <strain evidence="17">ALOHA</strain>
    </source>
</reference>
<evidence type="ECO:0000256" key="2">
    <source>
        <dbReference type="ARBA" id="ARBA00022490"/>
    </source>
</evidence>
<dbReference type="PROSITE" id="PS51195">
    <property type="entry name" value="Q_MOTIF"/>
    <property type="match status" value="1"/>
</dbReference>
<dbReference type="InterPro" id="IPR014001">
    <property type="entry name" value="Helicase_ATP-bd"/>
</dbReference>
<dbReference type="GO" id="GO:0005524">
    <property type="term" value="F:ATP binding"/>
    <property type="evidence" value="ECO:0007669"/>
    <property type="project" value="UniProtKB-KW"/>
</dbReference>